<name>A0A6A6DP86_9PEZI</name>
<gene>
    <name evidence="2" type="ORF">K469DRAFT_641352</name>
</gene>
<evidence type="ECO:0000256" key="1">
    <source>
        <dbReference type="SAM" id="MobiDB-lite"/>
    </source>
</evidence>
<keyword evidence="3" id="KW-1185">Reference proteome</keyword>
<feature type="region of interest" description="Disordered" evidence="1">
    <location>
        <begin position="96"/>
        <end position="115"/>
    </location>
</feature>
<feature type="region of interest" description="Disordered" evidence="1">
    <location>
        <begin position="277"/>
        <end position="296"/>
    </location>
</feature>
<protein>
    <submittedName>
        <fullName evidence="2">Uncharacterized protein</fullName>
    </submittedName>
</protein>
<organism evidence="2 3">
    <name type="scientific">Zopfia rhizophila CBS 207.26</name>
    <dbReference type="NCBI Taxonomy" id="1314779"/>
    <lineage>
        <taxon>Eukaryota</taxon>
        <taxon>Fungi</taxon>
        <taxon>Dikarya</taxon>
        <taxon>Ascomycota</taxon>
        <taxon>Pezizomycotina</taxon>
        <taxon>Dothideomycetes</taxon>
        <taxon>Dothideomycetes incertae sedis</taxon>
        <taxon>Zopfiaceae</taxon>
        <taxon>Zopfia</taxon>
    </lineage>
</organism>
<feature type="non-terminal residue" evidence="2">
    <location>
        <position position="334"/>
    </location>
</feature>
<dbReference type="OrthoDB" id="3553547at2759"/>
<dbReference type="Proteomes" id="UP000800200">
    <property type="component" value="Unassembled WGS sequence"/>
</dbReference>
<feature type="compositionally biased region" description="Basic and acidic residues" evidence="1">
    <location>
        <begin position="104"/>
        <end position="115"/>
    </location>
</feature>
<feature type="compositionally biased region" description="Polar residues" evidence="1">
    <location>
        <begin position="147"/>
        <end position="162"/>
    </location>
</feature>
<proteinExistence type="predicted"/>
<feature type="region of interest" description="Disordered" evidence="1">
    <location>
        <begin position="145"/>
        <end position="166"/>
    </location>
</feature>
<feature type="region of interest" description="Disordered" evidence="1">
    <location>
        <begin position="313"/>
        <end position="334"/>
    </location>
</feature>
<evidence type="ECO:0000313" key="3">
    <source>
        <dbReference type="Proteomes" id="UP000800200"/>
    </source>
</evidence>
<accession>A0A6A6DP86</accession>
<reference evidence="2" key="1">
    <citation type="journal article" date="2020" name="Stud. Mycol.">
        <title>101 Dothideomycetes genomes: a test case for predicting lifestyles and emergence of pathogens.</title>
        <authorList>
            <person name="Haridas S."/>
            <person name="Albert R."/>
            <person name="Binder M."/>
            <person name="Bloem J."/>
            <person name="Labutti K."/>
            <person name="Salamov A."/>
            <person name="Andreopoulos B."/>
            <person name="Baker S."/>
            <person name="Barry K."/>
            <person name="Bills G."/>
            <person name="Bluhm B."/>
            <person name="Cannon C."/>
            <person name="Castanera R."/>
            <person name="Culley D."/>
            <person name="Daum C."/>
            <person name="Ezra D."/>
            <person name="Gonzalez J."/>
            <person name="Henrissat B."/>
            <person name="Kuo A."/>
            <person name="Liang C."/>
            <person name="Lipzen A."/>
            <person name="Lutzoni F."/>
            <person name="Magnuson J."/>
            <person name="Mondo S."/>
            <person name="Nolan M."/>
            <person name="Ohm R."/>
            <person name="Pangilinan J."/>
            <person name="Park H.-J."/>
            <person name="Ramirez L."/>
            <person name="Alfaro M."/>
            <person name="Sun H."/>
            <person name="Tritt A."/>
            <person name="Yoshinaga Y."/>
            <person name="Zwiers L.-H."/>
            <person name="Turgeon B."/>
            <person name="Goodwin S."/>
            <person name="Spatafora J."/>
            <person name="Crous P."/>
            <person name="Grigoriev I."/>
        </authorList>
    </citation>
    <scope>NUCLEOTIDE SEQUENCE</scope>
    <source>
        <strain evidence="2">CBS 207.26</strain>
    </source>
</reference>
<dbReference type="EMBL" id="ML994667">
    <property type="protein sequence ID" value="KAF2179456.1"/>
    <property type="molecule type" value="Genomic_DNA"/>
</dbReference>
<dbReference type="AlphaFoldDB" id="A0A6A6DP86"/>
<sequence length="334" mass="38267">MAQDSGMSSDDGHSTAMLDAASQISIVTTWMSAKERIASLRSLILTARMSVKWERNRCHQQEELFVNIMNSFMSVLDVAASQGFYSPSKDELDHLSRKLNSSSDDLKRQREKTARMEDGLSNQEYRLTELEGEIYQELDREFRLHRSSNQTSTTSHSVSEEPTSIRDTDTEIVEPLLDELYSRMGDLRILLDRLNDFEYELRQELDERDLLRAAGQCNLDSDEEFFEGRKIERTQIQSELEQAHADVNRLKELCTAQGIPFEDVQFPNLLDNAYSETSTATSGNKQENISTRRSGSSNILNTFLNARERVKSWLGDSSRPEERQDANEQADQEV</sequence>
<evidence type="ECO:0000313" key="2">
    <source>
        <dbReference type="EMBL" id="KAF2179456.1"/>
    </source>
</evidence>